<dbReference type="Proteomes" id="UP001165308">
    <property type="component" value="Unassembled WGS sequence"/>
</dbReference>
<dbReference type="EMBL" id="JAMJPJ010000048">
    <property type="protein sequence ID" value="MCL7931641.1"/>
    <property type="molecule type" value="Genomic_DNA"/>
</dbReference>
<evidence type="ECO:0000256" key="1">
    <source>
        <dbReference type="SAM" id="Phobius"/>
    </source>
</evidence>
<keyword evidence="1" id="KW-0812">Transmembrane</keyword>
<evidence type="ECO:0000313" key="3">
    <source>
        <dbReference type="Proteomes" id="UP001165308"/>
    </source>
</evidence>
<comment type="caution">
    <text evidence="2">The sequence shown here is derived from an EMBL/GenBank/DDBJ whole genome shotgun (WGS) entry which is preliminary data.</text>
</comment>
<gene>
    <name evidence="2" type="ORF">M8006_16920</name>
</gene>
<sequence>MAEHYLMLKHLHITAAYLSLLFFMLRAFWSLREAPILQARWVKVVPHVIDTALLTFGILLAITLNFWPLPAWLSAKVAALVIYIMLGTVAIKRGKTPAIRAGFAFAAVVVFGYMLGAAIQRTPLSWLG</sequence>
<keyword evidence="1" id="KW-1133">Transmembrane helix</keyword>
<protein>
    <submittedName>
        <fullName evidence="2">SirB2 family protein</fullName>
    </submittedName>
</protein>
<evidence type="ECO:0000313" key="2">
    <source>
        <dbReference type="EMBL" id="MCL7931641.1"/>
    </source>
</evidence>
<organism evidence="2 3">
    <name type="scientific">Halomonas llamarensis</name>
    <dbReference type="NCBI Taxonomy" id="2945104"/>
    <lineage>
        <taxon>Bacteria</taxon>
        <taxon>Pseudomonadati</taxon>
        <taxon>Pseudomonadota</taxon>
        <taxon>Gammaproteobacteria</taxon>
        <taxon>Oceanospirillales</taxon>
        <taxon>Halomonadaceae</taxon>
        <taxon>Halomonas</taxon>
    </lineage>
</organism>
<feature type="transmembrane region" description="Helical" evidence="1">
    <location>
        <begin position="73"/>
        <end position="91"/>
    </location>
</feature>
<dbReference type="PANTHER" id="PTHR39594">
    <property type="entry name" value="PROTEIN YCHQ"/>
    <property type="match status" value="1"/>
</dbReference>
<dbReference type="PANTHER" id="PTHR39594:SF1">
    <property type="entry name" value="PROTEIN YCHQ"/>
    <property type="match status" value="1"/>
</dbReference>
<dbReference type="InterPro" id="IPR007360">
    <property type="entry name" value="SirB"/>
</dbReference>
<dbReference type="PIRSF" id="PIRSF005610">
    <property type="entry name" value="SirB"/>
    <property type="match status" value="1"/>
</dbReference>
<dbReference type="RefSeq" id="WP_250084285.1">
    <property type="nucleotide sequence ID" value="NZ_JAMJPJ010000048.1"/>
</dbReference>
<feature type="transmembrane region" description="Helical" evidence="1">
    <location>
        <begin position="98"/>
        <end position="119"/>
    </location>
</feature>
<accession>A0ABT0SVG6</accession>
<dbReference type="Pfam" id="PF04247">
    <property type="entry name" value="SirB"/>
    <property type="match status" value="1"/>
</dbReference>
<feature type="transmembrane region" description="Helical" evidence="1">
    <location>
        <begin position="41"/>
        <end position="67"/>
    </location>
</feature>
<feature type="transmembrane region" description="Helical" evidence="1">
    <location>
        <begin position="12"/>
        <end position="29"/>
    </location>
</feature>
<proteinExistence type="predicted"/>
<name>A0ABT0SVG6_9GAMM</name>
<keyword evidence="3" id="KW-1185">Reference proteome</keyword>
<reference evidence="2" key="1">
    <citation type="submission" date="2022-05" db="EMBL/GenBank/DDBJ databases">
        <title>Halomonas geminus sp. nov. and Halomonas llamarensis sp. nov. isolated from high-altitude salars of the Atacama Desert.</title>
        <authorList>
            <person name="Hintersatz C."/>
            <person name="Rojas L.A."/>
            <person name="Wei T.-S."/>
            <person name="Kutschke S."/>
            <person name="Lehmann F."/>
            <person name="Jain R."/>
            <person name="Pollmann K."/>
        </authorList>
    </citation>
    <scope>NUCLEOTIDE SEQUENCE</scope>
    <source>
        <strain evidence="2">ATCHA</strain>
    </source>
</reference>
<keyword evidence="1" id="KW-0472">Membrane</keyword>